<organism evidence="1 2">
    <name type="scientific">Rhododendron molle</name>
    <name type="common">Chinese azalea</name>
    <name type="synonym">Azalea mollis</name>
    <dbReference type="NCBI Taxonomy" id="49168"/>
    <lineage>
        <taxon>Eukaryota</taxon>
        <taxon>Viridiplantae</taxon>
        <taxon>Streptophyta</taxon>
        <taxon>Embryophyta</taxon>
        <taxon>Tracheophyta</taxon>
        <taxon>Spermatophyta</taxon>
        <taxon>Magnoliopsida</taxon>
        <taxon>eudicotyledons</taxon>
        <taxon>Gunneridae</taxon>
        <taxon>Pentapetalae</taxon>
        <taxon>asterids</taxon>
        <taxon>Ericales</taxon>
        <taxon>Ericaceae</taxon>
        <taxon>Ericoideae</taxon>
        <taxon>Rhodoreae</taxon>
        <taxon>Rhododendron</taxon>
    </lineage>
</organism>
<name>A0ACC0LYK6_RHOML</name>
<protein>
    <submittedName>
        <fullName evidence="1">Uncharacterized protein</fullName>
    </submittedName>
</protein>
<dbReference type="Proteomes" id="UP001062846">
    <property type="component" value="Chromosome 10"/>
</dbReference>
<sequence>MFPATIGLVGGGRRGSRTSVIIMFSLGGDVKDDTRSPGCLPMIVSSATTPKL</sequence>
<evidence type="ECO:0000313" key="1">
    <source>
        <dbReference type="EMBL" id="KAI8533883.1"/>
    </source>
</evidence>
<keyword evidence="2" id="KW-1185">Reference proteome</keyword>
<accession>A0ACC0LYK6</accession>
<comment type="caution">
    <text evidence="1">The sequence shown here is derived from an EMBL/GenBank/DDBJ whole genome shotgun (WGS) entry which is preliminary data.</text>
</comment>
<evidence type="ECO:0000313" key="2">
    <source>
        <dbReference type="Proteomes" id="UP001062846"/>
    </source>
</evidence>
<dbReference type="EMBL" id="CM046397">
    <property type="protein sequence ID" value="KAI8533883.1"/>
    <property type="molecule type" value="Genomic_DNA"/>
</dbReference>
<gene>
    <name evidence="1" type="ORF">RHMOL_Rhmol10G0044900</name>
</gene>
<reference evidence="1" key="1">
    <citation type="submission" date="2022-02" db="EMBL/GenBank/DDBJ databases">
        <title>Plant Genome Project.</title>
        <authorList>
            <person name="Zhang R.-G."/>
        </authorList>
    </citation>
    <scope>NUCLEOTIDE SEQUENCE</scope>
    <source>
        <strain evidence="1">AT1</strain>
    </source>
</reference>
<proteinExistence type="predicted"/>